<proteinExistence type="predicted"/>
<reference evidence="4" key="1">
    <citation type="journal article" date="2019" name="Int. J. Syst. Evol. Microbiol.">
        <title>The Global Catalogue of Microorganisms (GCM) 10K type strain sequencing project: providing services to taxonomists for standard genome sequencing and annotation.</title>
        <authorList>
            <consortium name="The Broad Institute Genomics Platform"/>
            <consortium name="The Broad Institute Genome Sequencing Center for Infectious Disease"/>
            <person name="Wu L."/>
            <person name="Ma J."/>
        </authorList>
    </citation>
    <scope>NUCLEOTIDE SEQUENCE [LARGE SCALE GENOMIC DNA]</scope>
    <source>
        <strain evidence="4">CGMCC 4.7241</strain>
    </source>
</reference>
<evidence type="ECO:0000313" key="4">
    <source>
        <dbReference type="Proteomes" id="UP001595699"/>
    </source>
</evidence>
<gene>
    <name evidence="3" type="ORF">ACFOUW_35300</name>
</gene>
<dbReference type="PIRSF" id="PIRSF012702">
    <property type="entry name" value="UCP012702"/>
    <property type="match status" value="1"/>
</dbReference>
<evidence type="ECO:0000313" key="3">
    <source>
        <dbReference type="EMBL" id="MFC3766142.1"/>
    </source>
</evidence>
<dbReference type="EMBL" id="JBHRZH010000049">
    <property type="protein sequence ID" value="MFC3766142.1"/>
    <property type="molecule type" value="Genomic_DNA"/>
</dbReference>
<feature type="domain" description="Microcystin LR degradation protein MlrC N-terminal" evidence="2">
    <location>
        <begin position="5"/>
        <end position="289"/>
    </location>
</feature>
<evidence type="ECO:0000259" key="2">
    <source>
        <dbReference type="Pfam" id="PF07364"/>
    </source>
</evidence>
<comment type="caution">
    <text evidence="3">The sequence shown here is derived from an EMBL/GenBank/DDBJ whole genome shotgun (WGS) entry which is preliminary data.</text>
</comment>
<dbReference type="InterPro" id="IPR009197">
    <property type="entry name" value="MlrC"/>
</dbReference>
<protein>
    <submittedName>
        <fullName evidence="3">M81 family metallopeptidase</fullName>
    </submittedName>
</protein>
<dbReference type="Proteomes" id="UP001595699">
    <property type="component" value="Unassembled WGS sequence"/>
</dbReference>
<sequence>MSQYRVGMAGMSTESSTFAPHRTTLGEFRIVRGADLADRYSYLTDWRLPELPDVEFVPLLQASAMPGGQVRPEAYDAIEAELLELVRGAVADGPLHGFHFDIHGAMAVDGRRDAEAGLAAKIREIVGPDCLLSASFDLHGQVSADLAGQLDLLTAFRTAPHIDYVETRERAVRNLATCLVNGTRPLRAWVRVPVLLPGEKTSTRVEPAQSIYADLERVEQLPGIIDAAIWVGYAWADEPRSAATVVVSGTDEAAVSAEAEALARRWWDVRDEFEFCAPAGQADWAIAEAFASDARPFFVSDSGDNPTAGGSGDMAYLLGELLATPALASGERTAIWASCIDPDAVRACVAAGAGSDISVRVGGVFGGGTPVQLTGEVTFVLRDDPVGGDIAVVRSGGVYAILTTRRKPYHYVKDLLALGLDPAAHDLTAVKIGYLQPDLFAAAKGWVLALTPGGVDQDLARISYGAVERPIHPLDSFDDPDLTPVVFRS</sequence>
<feature type="domain" description="Microcystin LR degradation protein MlrC C-terminal" evidence="1">
    <location>
        <begin position="299"/>
        <end position="464"/>
    </location>
</feature>
<dbReference type="RefSeq" id="WP_307782565.1">
    <property type="nucleotide sequence ID" value="NZ_JAFBCM010000001.1"/>
</dbReference>
<evidence type="ECO:0000259" key="1">
    <source>
        <dbReference type="Pfam" id="PF07171"/>
    </source>
</evidence>
<keyword evidence="4" id="KW-1185">Reference proteome</keyword>
<dbReference type="InterPro" id="IPR010799">
    <property type="entry name" value="MlrC_C"/>
</dbReference>
<name>A0ABV7YM72_9ACTN</name>
<accession>A0ABV7YM72</accession>
<dbReference type="Pfam" id="PF07171">
    <property type="entry name" value="MlrC_C"/>
    <property type="match status" value="1"/>
</dbReference>
<dbReference type="Pfam" id="PF07364">
    <property type="entry name" value="DUF1485"/>
    <property type="match status" value="1"/>
</dbReference>
<dbReference type="InterPro" id="IPR015995">
    <property type="entry name" value="MlrC_N"/>
</dbReference>
<organism evidence="3 4">
    <name type="scientific">Tenggerimyces flavus</name>
    <dbReference type="NCBI Taxonomy" id="1708749"/>
    <lineage>
        <taxon>Bacteria</taxon>
        <taxon>Bacillati</taxon>
        <taxon>Actinomycetota</taxon>
        <taxon>Actinomycetes</taxon>
        <taxon>Propionibacteriales</taxon>
        <taxon>Nocardioidaceae</taxon>
        <taxon>Tenggerimyces</taxon>
    </lineage>
</organism>